<feature type="chain" id="PRO_5015124286" evidence="1">
    <location>
        <begin position="21"/>
        <end position="272"/>
    </location>
</feature>
<comment type="caution">
    <text evidence="2">The sequence shown here is derived from an EMBL/GenBank/DDBJ whole genome shotgun (WGS) entry which is preliminary data.</text>
</comment>
<keyword evidence="1" id="KW-0732">Signal</keyword>
<organism evidence="2 3">
    <name type="scientific">Planoprotostelium fungivorum</name>
    <dbReference type="NCBI Taxonomy" id="1890364"/>
    <lineage>
        <taxon>Eukaryota</taxon>
        <taxon>Amoebozoa</taxon>
        <taxon>Evosea</taxon>
        <taxon>Variosea</taxon>
        <taxon>Cavosteliida</taxon>
        <taxon>Cavosteliaceae</taxon>
        <taxon>Planoprotostelium</taxon>
    </lineage>
</organism>
<dbReference type="InParanoid" id="A0A2P6NBW1"/>
<dbReference type="EMBL" id="MDYQ01000124">
    <property type="protein sequence ID" value="PRP81454.1"/>
    <property type="molecule type" value="Genomic_DNA"/>
</dbReference>
<sequence length="272" mass="26898">MRTTAVIFLALLATCAAADAAKRCASGDCGLLGGLPLVGGLLGGGSSGNNGLLGLPVGNLLNILPLNSLLGGNSILGNILGDQLVGNLLGGILGGKGVAVAASYSSATFVHANVAANIAIDLPTQGGLLTPITGLLGSVLPISSILPGCLGTTTVISVQSTVDVQVNVGVCVDVKVALPAGCVPLLTSESIYASAQIGIKIDVSAEVFADASIVTPVLGFDGNGAVGLLKFDGSDYSQVACFWDKSTGRIVAHLDAKAVAGTYIFVSIKANI</sequence>
<evidence type="ECO:0000256" key="1">
    <source>
        <dbReference type="SAM" id="SignalP"/>
    </source>
</evidence>
<gene>
    <name evidence="2" type="ORF">PROFUN_10984</name>
</gene>
<keyword evidence="3" id="KW-1185">Reference proteome</keyword>
<reference evidence="2 3" key="1">
    <citation type="journal article" date="2018" name="Genome Biol. Evol.">
        <title>Multiple Roots of Fruiting Body Formation in Amoebozoa.</title>
        <authorList>
            <person name="Hillmann F."/>
            <person name="Forbes G."/>
            <person name="Novohradska S."/>
            <person name="Ferling I."/>
            <person name="Riege K."/>
            <person name="Groth M."/>
            <person name="Westermann M."/>
            <person name="Marz M."/>
            <person name="Spaller T."/>
            <person name="Winckler T."/>
            <person name="Schaap P."/>
            <person name="Glockner G."/>
        </authorList>
    </citation>
    <scope>NUCLEOTIDE SEQUENCE [LARGE SCALE GENOMIC DNA]</scope>
    <source>
        <strain evidence="2 3">Jena</strain>
    </source>
</reference>
<feature type="signal peptide" evidence="1">
    <location>
        <begin position="1"/>
        <end position="20"/>
    </location>
</feature>
<name>A0A2P6NBW1_9EUKA</name>
<proteinExistence type="predicted"/>
<accession>A0A2P6NBW1</accession>
<evidence type="ECO:0000313" key="2">
    <source>
        <dbReference type="EMBL" id="PRP81454.1"/>
    </source>
</evidence>
<dbReference type="AlphaFoldDB" id="A0A2P6NBW1"/>
<dbReference type="Proteomes" id="UP000241769">
    <property type="component" value="Unassembled WGS sequence"/>
</dbReference>
<protein>
    <submittedName>
        <fullName evidence="2">Uncharacterized protein</fullName>
    </submittedName>
</protein>
<evidence type="ECO:0000313" key="3">
    <source>
        <dbReference type="Proteomes" id="UP000241769"/>
    </source>
</evidence>